<name>A0ABW4IHE8_9SPHI</name>
<evidence type="ECO:0000313" key="3">
    <source>
        <dbReference type="EMBL" id="MFD1631797.1"/>
    </source>
</evidence>
<evidence type="ECO:0000259" key="2">
    <source>
        <dbReference type="Pfam" id="PF18962"/>
    </source>
</evidence>
<gene>
    <name evidence="3" type="ORF">ACFSAH_18125</name>
</gene>
<feature type="domain" description="Secretion system C-terminal sorting" evidence="2">
    <location>
        <begin position="359"/>
        <end position="434"/>
    </location>
</feature>
<evidence type="ECO:0000313" key="4">
    <source>
        <dbReference type="Proteomes" id="UP001597118"/>
    </source>
</evidence>
<dbReference type="EMBL" id="JBHUDG010000050">
    <property type="protein sequence ID" value="MFD1631797.1"/>
    <property type="molecule type" value="Genomic_DNA"/>
</dbReference>
<dbReference type="NCBIfam" id="TIGR04183">
    <property type="entry name" value="Por_Secre_tail"/>
    <property type="match status" value="1"/>
</dbReference>
<dbReference type="Proteomes" id="UP001597118">
    <property type="component" value="Unassembled WGS sequence"/>
</dbReference>
<protein>
    <submittedName>
        <fullName evidence="3">T9SS type A sorting domain-containing protein</fullName>
    </submittedName>
</protein>
<feature type="chain" id="PRO_5045419006" evidence="1">
    <location>
        <begin position="26"/>
        <end position="437"/>
    </location>
</feature>
<comment type="caution">
    <text evidence="3">The sequence shown here is derived from an EMBL/GenBank/DDBJ whole genome shotgun (WGS) entry which is preliminary data.</text>
</comment>
<dbReference type="RefSeq" id="WP_379664163.1">
    <property type="nucleotide sequence ID" value="NZ_JBHUDG010000050.1"/>
</dbReference>
<evidence type="ECO:0000256" key="1">
    <source>
        <dbReference type="SAM" id="SignalP"/>
    </source>
</evidence>
<dbReference type="InterPro" id="IPR026444">
    <property type="entry name" value="Secre_tail"/>
</dbReference>
<keyword evidence="1" id="KW-0732">Signal</keyword>
<proteinExistence type="predicted"/>
<reference evidence="4" key="1">
    <citation type="journal article" date="2019" name="Int. J. Syst. Evol. Microbiol.">
        <title>The Global Catalogue of Microorganisms (GCM) 10K type strain sequencing project: providing services to taxonomists for standard genome sequencing and annotation.</title>
        <authorList>
            <consortium name="The Broad Institute Genomics Platform"/>
            <consortium name="The Broad Institute Genome Sequencing Center for Infectious Disease"/>
            <person name="Wu L."/>
            <person name="Ma J."/>
        </authorList>
    </citation>
    <scope>NUCLEOTIDE SEQUENCE [LARGE SCALE GENOMIC DNA]</scope>
    <source>
        <strain evidence="4">CCUG 53762</strain>
    </source>
</reference>
<sequence>MTTNLLKKSVLSFVLIIGAASFVSSQTIRPTSLSPIEITEEEPYVQNFNGITGTSGTDIYPSGWGVWNIGAVQQGGLPNPRIIESPTTNSIAKLNIGGSAATTTASVYTFGQRLGFKNGTSSDFAIYAALSTTSVPTGKSVKISFDAMVIRNLYDGTTNDFMLALALQYRIGDTGDFINIDETIKNGTNQQTSGSIPANQQTVSFVLPAECSGKAIVHLRWITKHISGTRPDPSDNMPSFAIDNFIAEVVTTAPVDLKYFKGEVENNTVRLNWVTLSETTNSHFEVLYSKDGKSFDFLERIEGKGTSGQVNNYAIYHNQPVTGINYYKLIQYDKDGAAQEKGLIAVSFGLVSSSKDLILYPNPAYNELNIKLEDVKGGTFNIQVYDISGRKVYSQQYLLDKGSNTLTLALREKISAGQYIIKVEGNGSSKTGKLQLR</sequence>
<feature type="signal peptide" evidence="1">
    <location>
        <begin position="1"/>
        <end position="25"/>
    </location>
</feature>
<dbReference type="Pfam" id="PF18962">
    <property type="entry name" value="Por_Secre_tail"/>
    <property type="match status" value="1"/>
</dbReference>
<accession>A0ABW4IHE8</accession>
<keyword evidence="4" id="KW-1185">Reference proteome</keyword>
<organism evidence="3 4">
    <name type="scientific">Pseudopedobacter beijingensis</name>
    <dbReference type="NCBI Taxonomy" id="1207056"/>
    <lineage>
        <taxon>Bacteria</taxon>
        <taxon>Pseudomonadati</taxon>
        <taxon>Bacteroidota</taxon>
        <taxon>Sphingobacteriia</taxon>
        <taxon>Sphingobacteriales</taxon>
        <taxon>Sphingobacteriaceae</taxon>
        <taxon>Pseudopedobacter</taxon>
    </lineage>
</organism>